<keyword evidence="2" id="KW-0472">Membrane</keyword>
<protein>
    <submittedName>
        <fullName evidence="3">Uncharacterized protein</fullName>
    </submittedName>
</protein>
<keyword evidence="2" id="KW-0812">Transmembrane</keyword>
<evidence type="ECO:0000313" key="3">
    <source>
        <dbReference type="EMBL" id="AFP65361.1"/>
    </source>
</evidence>
<evidence type="ECO:0000256" key="2">
    <source>
        <dbReference type="SAM" id="Phobius"/>
    </source>
</evidence>
<feature type="transmembrane region" description="Helical" evidence="2">
    <location>
        <begin position="6"/>
        <end position="25"/>
    </location>
</feature>
<dbReference type="AlphaFoldDB" id="J7G5K4"/>
<keyword evidence="3" id="KW-0542">Nucleomorph</keyword>
<dbReference type="EMBL" id="CP003680">
    <property type="protein sequence ID" value="AFP65361.1"/>
    <property type="molecule type" value="Genomic_DNA"/>
</dbReference>
<organism evidence="3 4">
    <name type="scientific">Chroomonas mesostigmatica CCMP1168</name>
    <dbReference type="NCBI Taxonomy" id="1195612"/>
    <lineage>
        <taxon>Eukaryota</taxon>
        <taxon>Cryptophyceae</taxon>
        <taxon>Pyrenomonadales</taxon>
        <taxon>Chroomonadaceae</taxon>
        <taxon>Chroomonas</taxon>
    </lineage>
</organism>
<name>J7G5K4_9CRYP</name>
<reference evidence="3 4" key="1">
    <citation type="journal article" date="2012" name="Genome Biol. Evol.">
        <title>Nucleomorph genome sequence of the cryptophyte alga Chroomonas mesostigmatica CCMP1168 reveals lineage-specific gene loss and genome complexity.</title>
        <authorList>
            <person name="Moore C.E."/>
            <person name="Curtis B."/>
            <person name="Mills T."/>
            <person name="Tanifuji G."/>
            <person name="Archibald J.M."/>
        </authorList>
    </citation>
    <scope>NUCLEOTIDE SEQUENCE [LARGE SCALE GENOMIC DNA]</scope>
    <source>
        <strain evidence="3 4">CCMP1168</strain>
    </source>
</reference>
<evidence type="ECO:0000256" key="1">
    <source>
        <dbReference type="SAM" id="MobiDB-lite"/>
    </source>
</evidence>
<keyword evidence="2" id="KW-1133">Transmembrane helix</keyword>
<geneLocation type="nucleomorph" evidence="3"/>
<accession>J7G5K4</accession>
<gene>
    <name evidence="3" type="ORF">CMESO_175</name>
</gene>
<sequence>MIEIGALDSFFVLLSGIIFSGAIFLQSSLGNLIEEEANLSVSTKEKEDSKSKKKKSFLRKRKN</sequence>
<dbReference type="Proteomes" id="UP000243348">
    <property type="component" value="Nucleomorph 1"/>
</dbReference>
<proteinExistence type="predicted"/>
<feature type="region of interest" description="Disordered" evidence="1">
    <location>
        <begin position="44"/>
        <end position="63"/>
    </location>
</feature>
<feature type="compositionally biased region" description="Basic residues" evidence="1">
    <location>
        <begin position="51"/>
        <end position="63"/>
    </location>
</feature>
<evidence type="ECO:0000313" key="4">
    <source>
        <dbReference type="Proteomes" id="UP000243348"/>
    </source>
</evidence>